<dbReference type="PANTHER" id="PTHR30399">
    <property type="entry name" value="UNCHARACTERIZED PROTEIN YGJP"/>
    <property type="match status" value="1"/>
</dbReference>
<protein>
    <recommendedName>
        <fullName evidence="1">YgjP-like metallopeptidase domain-containing protein</fullName>
    </recommendedName>
</protein>
<dbReference type="Pfam" id="PF01863">
    <property type="entry name" value="YgjP-like"/>
    <property type="match status" value="1"/>
</dbReference>
<dbReference type="PANTHER" id="PTHR30399:SF1">
    <property type="entry name" value="UTP PYROPHOSPHATASE"/>
    <property type="match status" value="1"/>
</dbReference>
<evidence type="ECO:0000313" key="2">
    <source>
        <dbReference type="EMBL" id="OIQ66812.1"/>
    </source>
</evidence>
<gene>
    <name evidence="2" type="ORF">GALL_516180</name>
</gene>
<feature type="domain" description="YgjP-like metallopeptidase" evidence="1">
    <location>
        <begin position="2"/>
        <end position="78"/>
    </location>
</feature>
<dbReference type="InterPro" id="IPR002725">
    <property type="entry name" value="YgjP-like_metallopeptidase"/>
</dbReference>
<dbReference type="CDD" id="cd07344">
    <property type="entry name" value="M48_yhfN_like"/>
    <property type="match status" value="1"/>
</dbReference>
<dbReference type="AlphaFoldDB" id="A0A1J5PGX0"/>
<comment type="caution">
    <text evidence="2">The sequence shown here is derived from an EMBL/GenBank/DDBJ whole genome shotgun (WGS) entry which is preliminary data.</text>
</comment>
<name>A0A1J5PGX0_9ZZZZ</name>
<organism evidence="2">
    <name type="scientific">mine drainage metagenome</name>
    <dbReference type="NCBI Taxonomy" id="410659"/>
    <lineage>
        <taxon>unclassified sequences</taxon>
        <taxon>metagenomes</taxon>
        <taxon>ecological metagenomes</taxon>
    </lineage>
</organism>
<accession>A0A1J5PGX0</accession>
<evidence type="ECO:0000259" key="1">
    <source>
        <dbReference type="Pfam" id="PF01863"/>
    </source>
</evidence>
<dbReference type="Gene3D" id="3.30.2010.10">
    <property type="entry name" value="Metalloproteases ('zincins'), catalytic domain"/>
    <property type="match status" value="1"/>
</dbReference>
<reference evidence="2" key="1">
    <citation type="submission" date="2016-10" db="EMBL/GenBank/DDBJ databases">
        <title>Sequence of Gallionella enrichment culture.</title>
        <authorList>
            <person name="Poehlein A."/>
            <person name="Muehling M."/>
            <person name="Daniel R."/>
        </authorList>
    </citation>
    <scope>NUCLEOTIDE SEQUENCE</scope>
</reference>
<sequence>MQPRAVRLSSASTRWGSASRDGTLRLHWRLLHFTPQLIDYVIAHEVAHLREMNHGERFWAAVGELFPDWRDARAQLRASVLPPW</sequence>
<proteinExistence type="predicted"/>
<dbReference type="EMBL" id="MLJW01006346">
    <property type="protein sequence ID" value="OIQ66812.1"/>
    <property type="molecule type" value="Genomic_DNA"/>
</dbReference>
<dbReference type="InterPro" id="IPR053136">
    <property type="entry name" value="UTP_pyrophosphatase-like"/>
</dbReference>